<dbReference type="Pfam" id="PF17921">
    <property type="entry name" value="Integrase_H2C2"/>
    <property type="match status" value="1"/>
</dbReference>
<dbReference type="PANTHER" id="PTHR47331">
    <property type="entry name" value="PHD-TYPE DOMAIN-CONTAINING PROTEIN"/>
    <property type="match status" value="1"/>
</dbReference>
<dbReference type="EMBL" id="JBHFQA010000013">
    <property type="protein sequence ID" value="KAL2089211.1"/>
    <property type="molecule type" value="Genomic_DNA"/>
</dbReference>
<feature type="domain" description="Integrase zinc-binding" evidence="1">
    <location>
        <begin position="67"/>
        <end position="119"/>
    </location>
</feature>
<evidence type="ECO:0000313" key="3">
    <source>
        <dbReference type="Proteomes" id="UP001591681"/>
    </source>
</evidence>
<dbReference type="AlphaFoldDB" id="A0ABD1JQS2"/>
<sequence length="194" mass="22122">MQADCFAKDLKHLSDSKPVPYTSRLITLAPEYDPKLQLICIGGRLQSSHLLESEAINSVVLDPAHQVIKLIIRMAGHDLSHPGSECLFTELRRRCWILRGREAVKRHQHSCPDCQRWRAKPIVSQMADLPPACLWLMKPPFFCTGIDCFGPFTVRVGWRNEKRWGILFECLTTHAVHIDVLSSLNQDSLLMPLQ</sequence>
<reference evidence="2 3" key="1">
    <citation type="submission" date="2024-09" db="EMBL/GenBank/DDBJ databases">
        <title>A chromosome-level genome assembly of Gray's grenadier anchovy, Coilia grayii.</title>
        <authorList>
            <person name="Fu Z."/>
        </authorList>
    </citation>
    <scope>NUCLEOTIDE SEQUENCE [LARGE SCALE GENOMIC DNA]</scope>
    <source>
        <strain evidence="2">G4</strain>
        <tissue evidence="2">Muscle</tissue>
    </source>
</reference>
<accession>A0ABD1JQS2</accession>
<dbReference type="PANTHER" id="PTHR47331:SF5">
    <property type="entry name" value="RIBONUCLEASE H"/>
    <property type="match status" value="1"/>
</dbReference>
<keyword evidence="3" id="KW-1185">Reference proteome</keyword>
<organism evidence="2 3">
    <name type="scientific">Coilia grayii</name>
    <name type="common">Gray's grenadier anchovy</name>
    <dbReference type="NCBI Taxonomy" id="363190"/>
    <lineage>
        <taxon>Eukaryota</taxon>
        <taxon>Metazoa</taxon>
        <taxon>Chordata</taxon>
        <taxon>Craniata</taxon>
        <taxon>Vertebrata</taxon>
        <taxon>Euteleostomi</taxon>
        <taxon>Actinopterygii</taxon>
        <taxon>Neopterygii</taxon>
        <taxon>Teleostei</taxon>
        <taxon>Clupei</taxon>
        <taxon>Clupeiformes</taxon>
        <taxon>Clupeoidei</taxon>
        <taxon>Engraulidae</taxon>
        <taxon>Coilinae</taxon>
        <taxon>Coilia</taxon>
    </lineage>
</organism>
<comment type="caution">
    <text evidence="2">The sequence shown here is derived from an EMBL/GenBank/DDBJ whole genome shotgun (WGS) entry which is preliminary data.</text>
</comment>
<dbReference type="Gene3D" id="1.10.340.70">
    <property type="match status" value="1"/>
</dbReference>
<protein>
    <recommendedName>
        <fullName evidence="1">Integrase zinc-binding domain-containing protein</fullName>
    </recommendedName>
</protein>
<dbReference type="InterPro" id="IPR041588">
    <property type="entry name" value="Integrase_H2C2"/>
</dbReference>
<evidence type="ECO:0000313" key="2">
    <source>
        <dbReference type="EMBL" id="KAL2089211.1"/>
    </source>
</evidence>
<evidence type="ECO:0000259" key="1">
    <source>
        <dbReference type="Pfam" id="PF17921"/>
    </source>
</evidence>
<proteinExistence type="predicted"/>
<gene>
    <name evidence="2" type="ORF">ACEWY4_016110</name>
</gene>
<dbReference type="Proteomes" id="UP001591681">
    <property type="component" value="Unassembled WGS sequence"/>
</dbReference>
<name>A0ABD1JQS2_9TELE</name>